<proteinExistence type="predicted"/>
<evidence type="ECO:0000313" key="4">
    <source>
        <dbReference type="Proteomes" id="UP001521785"/>
    </source>
</evidence>
<dbReference type="InterPro" id="IPR021858">
    <property type="entry name" value="Fun_TF"/>
</dbReference>
<comment type="caution">
    <text evidence="3">The sequence shown here is derived from an EMBL/GenBank/DDBJ whole genome shotgun (WGS) entry which is preliminary data.</text>
</comment>
<dbReference type="PANTHER" id="PTHR37534:SF15">
    <property type="entry name" value="ZN(II)2CYS6 TRANSCRIPTION FACTOR (EUROFUNG)"/>
    <property type="match status" value="1"/>
</dbReference>
<dbReference type="Proteomes" id="UP001521785">
    <property type="component" value="Unassembled WGS sequence"/>
</dbReference>
<gene>
    <name evidence="3" type="ORF">SLS60_008670</name>
</gene>
<keyword evidence="2" id="KW-0539">Nucleus</keyword>
<dbReference type="EMBL" id="JAKJXO020000013">
    <property type="protein sequence ID" value="KAL1597088.1"/>
    <property type="molecule type" value="Genomic_DNA"/>
</dbReference>
<keyword evidence="4" id="KW-1185">Reference proteome</keyword>
<name>A0ABR3QYJ8_9PLEO</name>
<dbReference type="PANTHER" id="PTHR37534">
    <property type="entry name" value="TRANSCRIPTIONAL ACTIVATOR PROTEIN UGA3"/>
    <property type="match status" value="1"/>
</dbReference>
<comment type="subcellular location">
    <subcellularLocation>
        <location evidence="1">Nucleus</location>
    </subcellularLocation>
</comment>
<evidence type="ECO:0000313" key="3">
    <source>
        <dbReference type="EMBL" id="KAL1597088.1"/>
    </source>
</evidence>
<reference evidence="3 4" key="1">
    <citation type="submission" date="2024-02" db="EMBL/GenBank/DDBJ databases">
        <title>De novo assembly and annotation of 12 fungi associated with fruit tree decline syndrome in Ontario, Canada.</title>
        <authorList>
            <person name="Sulman M."/>
            <person name="Ellouze W."/>
            <person name="Ilyukhin E."/>
        </authorList>
    </citation>
    <scope>NUCLEOTIDE SEQUENCE [LARGE SCALE GENOMIC DNA]</scope>
    <source>
        <strain evidence="3 4">M42-189</strain>
    </source>
</reference>
<organism evidence="3 4">
    <name type="scientific">Paraconiothyrium brasiliense</name>
    <dbReference type="NCBI Taxonomy" id="300254"/>
    <lineage>
        <taxon>Eukaryota</taxon>
        <taxon>Fungi</taxon>
        <taxon>Dikarya</taxon>
        <taxon>Ascomycota</taxon>
        <taxon>Pezizomycotina</taxon>
        <taxon>Dothideomycetes</taxon>
        <taxon>Pleosporomycetidae</taxon>
        <taxon>Pleosporales</taxon>
        <taxon>Massarineae</taxon>
        <taxon>Didymosphaeriaceae</taxon>
        <taxon>Paraconiothyrium</taxon>
    </lineage>
</organism>
<accession>A0ABR3QYJ8</accession>
<dbReference type="Pfam" id="PF11951">
    <property type="entry name" value="Fungal_trans_2"/>
    <property type="match status" value="1"/>
</dbReference>
<sequence length="341" mass="38128">MTYTPGALQSTVLSMAATHFALVSGDTTLRFEAYKHQYEAIHQLQEAIQDPYLADADSTLATVMMMQISARLFGDEEEAHAVNHLTGAKAMIARRRARSGNSSSSSAAFLNNLFAYHDILSSVSRGSPPLGIHDSEFTAIEGSVRMKNIAKILQVVARISKFHEAAKAERLFSGQSELQGDNFNTGAELQQVLLNMTVHLDNLNPSEPRDISFTVEAYRHAAFIYLYRVWFDMGSPNPTTVKHVQECLAFIEQVPVESPLVSSHVWPLFTAGCEAMDATQRQFVRERFLAMYESRKFPSLKRVLRDIEDVWAAKDAEVMGGLKLDCIQVILRRRGREVDLA</sequence>
<protein>
    <submittedName>
        <fullName evidence="3">Uncharacterized protein</fullName>
    </submittedName>
</protein>
<evidence type="ECO:0000256" key="1">
    <source>
        <dbReference type="ARBA" id="ARBA00004123"/>
    </source>
</evidence>
<evidence type="ECO:0000256" key="2">
    <source>
        <dbReference type="ARBA" id="ARBA00023242"/>
    </source>
</evidence>